<dbReference type="GO" id="GO:0003723">
    <property type="term" value="F:RNA binding"/>
    <property type="evidence" value="ECO:0007669"/>
    <property type="project" value="UniProtKB-UniRule"/>
</dbReference>
<dbReference type="AlphaFoldDB" id="A0A2P5EAZ7"/>
<evidence type="ECO:0000256" key="5">
    <source>
        <dbReference type="SAM" id="MobiDB-lite"/>
    </source>
</evidence>
<dbReference type="SUPFAM" id="SSF48403">
    <property type="entry name" value="Ankyrin repeat"/>
    <property type="match status" value="1"/>
</dbReference>
<dbReference type="EMBL" id="JXTC01000189">
    <property type="protein sequence ID" value="PON82674.1"/>
    <property type="molecule type" value="Genomic_DNA"/>
</dbReference>
<dbReference type="Gene3D" id="3.30.70.330">
    <property type="match status" value="1"/>
</dbReference>
<feature type="domain" description="RRM" evidence="6">
    <location>
        <begin position="96"/>
        <end position="170"/>
    </location>
</feature>
<evidence type="ECO:0000256" key="1">
    <source>
        <dbReference type="ARBA" id="ARBA00022737"/>
    </source>
</evidence>
<dbReference type="InterPro" id="IPR002110">
    <property type="entry name" value="Ankyrin_rpt"/>
</dbReference>
<feature type="compositionally biased region" description="Basic and acidic residues" evidence="5">
    <location>
        <begin position="519"/>
        <end position="528"/>
    </location>
</feature>
<evidence type="ECO:0000259" key="6">
    <source>
        <dbReference type="PROSITE" id="PS50102"/>
    </source>
</evidence>
<dbReference type="InterPro" id="IPR000504">
    <property type="entry name" value="RRM_dom"/>
</dbReference>
<keyword evidence="8" id="KW-1185">Reference proteome</keyword>
<reference evidence="8" key="1">
    <citation type="submission" date="2016-06" db="EMBL/GenBank/DDBJ databases">
        <title>Parallel loss of symbiosis genes in relatives of nitrogen-fixing non-legume Parasponia.</title>
        <authorList>
            <person name="Van Velzen R."/>
            <person name="Holmer R."/>
            <person name="Bu F."/>
            <person name="Rutten L."/>
            <person name="Van Zeijl A."/>
            <person name="Liu W."/>
            <person name="Santuari L."/>
            <person name="Cao Q."/>
            <person name="Sharma T."/>
            <person name="Shen D."/>
            <person name="Roswanjaya Y."/>
            <person name="Wardhani T."/>
            <person name="Kalhor M.S."/>
            <person name="Jansen J."/>
            <person name="Van den Hoogen J."/>
            <person name="Gungor B."/>
            <person name="Hartog M."/>
            <person name="Hontelez J."/>
            <person name="Verver J."/>
            <person name="Yang W.-C."/>
            <person name="Schijlen E."/>
            <person name="Repin R."/>
            <person name="Schilthuizen M."/>
            <person name="Schranz E."/>
            <person name="Heidstra R."/>
            <person name="Miyata K."/>
            <person name="Fedorova E."/>
            <person name="Kohlen W."/>
            <person name="Bisseling T."/>
            <person name="Smit S."/>
            <person name="Geurts R."/>
        </authorList>
    </citation>
    <scope>NUCLEOTIDE SEQUENCE [LARGE SCALE GENOMIC DNA]</scope>
    <source>
        <strain evidence="8">cv. RG33-2</strain>
    </source>
</reference>
<feature type="compositionally biased region" description="Low complexity" evidence="5">
    <location>
        <begin position="531"/>
        <end position="542"/>
    </location>
</feature>
<dbReference type="Gene3D" id="1.25.40.20">
    <property type="entry name" value="Ankyrin repeat-containing domain"/>
    <property type="match status" value="2"/>
</dbReference>
<dbReference type="InParanoid" id="A0A2P5EAZ7"/>
<dbReference type="SUPFAM" id="SSF54928">
    <property type="entry name" value="RNA-binding domain, RBD"/>
    <property type="match status" value="1"/>
</dbReference>
<name>A0A2P5EAZ7_TREOI</name>
<dbReference type="Proteomes" id="UP000237000">
    <property type="component" value="Unassembled WGS sequence"/>
</dbReference>
<dbReference type="STRING" id="63057.A0A2P5EAZ7"/>
<sequence length="768" mass="85541">MRFLILCRRTLLAKGTHNLLPLHRGELSPGLDPDPGLGLGLGRDLFLGQDLDPGQGLGIGPDPEAVAGQGPEVMAVVQVFLCLSLPTRSESLNPGNTLYVTGLSTRVTERDLEEHFSKEGKVASCFLVVEPRSRISRGFAFVTMDSLEDADRCIKYLNQSVLEGRYITVERVFWLYSEYIASAMLAAIKDDEFIHVNFITKETSKDSNAWALSWVEKHQRPWQATVVNVIVVGIVEDQVVMTMDIVGLQDAHRIEGVVIILPGNLLPMAEDQGETAPSHLMVAQKGDMFVAEWLWPLGEAKFGSAKTSSWRPLLNDMLPSTSTLLNPQSSHLFRLLPTSHLCLSTSSYKLKLSPSPSPSPPTSVKFPRRFHAFSPSFQSSSFVQDDNDEEDLEVDDEYVIGDCVVFEEGVFEDPNLEEEAEPSSYYNAAKEVAKPSKGVAEIGAENLVPDKWREVQAEINITKRERRKIAQELEFGTRVEKRRKGLAPLRNVNLEDYLAYREAKLAQLKPLVLDNPSHFPDRVEEEGGKGSTQSESNGSSSGRVTPKNPRWAVYGKGFDDVTEFFNSGHYDPAEKKSQGPRKLFSKEEKVLLNKRIPDLEAATSQKWLPLHALAASGAFYLVDAVLKHNADINAVDKDDWTAIHKAIIGKKQAITNYLLRESANPFVSDKDGATLMHYAVRTASSQAIKILLLYNVDINLQDNDGWTPLHLAVQARRTDVVKLLLIKGADKTLKNKDGLTPLDICLYSGRDGHTYELIKLLKLFPKRR</sequence>
<dbReference type="InterPro" id="IPR012677">
    <property type="entry name" value="Nucleotide-bd_a/b_plait_sf"/>
</dbReference>
<evidence type="ECO:0000256" key="3">
    <source>
        <dbReference type="PROSITE-ProRule" id="PRU00023"/>
    </source>
</evidence>
<dbReference type="PANTHER" id="PTHR24203">
    <property type="entry name" value="ANKYRIN REPEAT FAMILY PROTEIN"/>
    <property type="match status" value="1"/>
</dbReference>
<gene>
    <name evidence="7" type="ORF">TorRG33x02_214500</name>
</gene>
<dbReference type="Pfam" id="PF12796">
    <property type="entry name" value="Ank_2"/>
    <property type="match status" value="1"/>
</dbReference>
<feature type="repeat" description="ANK" evidence="3">
    <location>
        <begin position="605"/>
        <end position="637"/>
    </location>
</feature>
<keyword evidence="4" id="KW-0694">RNA-binding</keyword>
<dbReference type="OrthoDB" id="1577640at2759"/>
<proteinExistence type="predicted"/>
<dbReference type="InterPro" id="IPR036770">
    <property type="entry name" value="Ankyrin_rpt-contain_sf"/>
</dbReference>
<dbReference type="PROSITE" id="PS50088">
    <property type="entry name" value="ANK_REPEAT"/>
    <property type="match status" value="3"/>
</dbReference>
<dbReference type="SMART" id="SM00248">
    <property type="entry name" value="ANK"/>
    <property type="match status" value="5"/>
</dbReference>
<dbReference type="FunFam" id="1.25.40.20:FF:000461">
    <property type="entry name" value="Ankyrin repeat domain-containing protein, chloroplastic"/>
    <property type="match status" value="1"/>
</dbReference>
<dbReference type="SMART" id="SM00360">
    <property type="entry name" value="RRM"/>
    <property type="match status" value="1"/>
</dbReference>
<dbReference type="Pfam" id="PF13637">
    <property type="entry name" value="Ank_4"/>
    <property type="match status" value="1"/>
</dbReference>
<evidence type="ECO:0000256" key="4">
    <source>
        <dbReference type="PROSITE-ProRule" id="PRU00176"/>
    </source>
</evidence>
<keyword evidence="1" id="KW-0677">Repeat</keyword>
<dbReference type="Pfam" id="PF00076">
    <property type="entry name" value="RRM_1"/>
    <property type="match status" value="1"/>
</dbReference>
<organism evidence="7 8">
    <name type="scientific">Trema orientale</name>
    <name type="common">Charcoal tree</name>
    <name type="synonym">Celtis orientalis</name>
    <dbReference type="NCBI Taxonomy" id="63057"/>
    <lineage>
        <taxon>Eukaryota</taxon>
        <taxon>Viridiplantae</taxon>
        <taxon>Streptophyta</taxon>
        <taxon>Embryophyta</taxon>
        <taxon>Tracheophyta</taxon>
        <taxon>Spermatophyta</taxon>
        <taxon>Magnoliopsida</taxon>
        <taxon>eudicotyledons</taxon>
        <taxon>Gunneridae</taxon>
        <taxon>Pentapetalae</taxon>
        <taxon>rosids</taxon>
        <taxon>fabids</taxon>
        <taxon>Rosales</taxon>
        <taxon>Cannabaceae</taxon>
        <taxon>Trema</taxon>
    </lineage>
</organism>
<dbReference type="PROSITE" id="PS50297">
    <property type="entry name" value="ANK_REP_REGION"/>
    <property type="match status" value="2"/>
</dbReference>
<evidence type="ECO:0000256" key="2">
    <source>
        <dbReference type="ARBA" id="ARBA00023043"/>
    </source>
</evidence>
<evidence type="ECO:0000313" key="7">
    <source>
        <dbReference type="EMBL" id="PON82674.1"/>
    </source>
</evidence>
<accession>A0A2P5EAZ7</accession>
<dbReference type="InterPro" id="IPR035979">
    <property type="entry name" value="RBD_domain_sf"/>
</dbReference>
<evidence type="ECO:0000313" key="8">
    <source>
        <dbReference type="Proteomes" id="UP000237000"/>
    </source>
</evidence>
<dbReference type="FunFam" id="1.25.40.20:FF:000485">
    <property type="entry name" value="Ankyrin repeat domain-containing protein, chloroplastic"/>
    <property type="match status" value="1"/>
</dbReference>
<feature type="repeat" description="ANK" evidence="3">
    <location>
        <begin position="671"/>
        <end position="703"/>
    </location>
</feature>
<dbReference type="PROSITE" id="PS50102">
    <property type="entry name" value="RRM"/>
    <property type="match status" value="1"/>
</dbReference>
<feature type="region of interest" description="Disordered" evidence="5">
    <location>
        <begin position="515"/>
        <end position="548"/>
    </location>
</feature>
<comment type="caution">
    <text evidence="7">The sequence shown here is derived from an EMBL/GenBank/DDBJ whole genome shotgun (WGS) entry which is preliminary data.</text>
</comment>
<dbReference type="CDD" id="cd00590">
    <property type="entry name" value="RRM_SF"/>
    <property type="match status" value="1"/>
</dbReference>
<keyword evidence="2 3" id="KW-0040">ANK repeat</keyword>
<protein>
    <submittedName>
        <fullName evidence="7">Splicing factor-like protein</fullName>
    </submittedName>
</protein>
<dbReference type="PANTHER" id="PTHR24203:SF86">
    <property type="entry name" value="PROTEASOME 26S SUBUNIT, NON-ATPASE 10"/>
    <property type="match status" value="1"/>
</dbReference>
<feature type="repeat" description="ANK" evidence="3">
    <location>
        <begin position="704"/>
        <end position="736"/>
    </location>
</feature>